<evidence type="ECO:0000313" key="1">
    <source>
        <dbReference type="EMBL" id="RHL44470.1"/>
    </source>
</evidence>
<dbReference type="GeneID" id="66467191"/>
<dbReference type="AlphaFoldDB" id="A0A415L7P0"/>
<dbReference type="EMBL" id="QROT01000006">
    <property type="protein sequence ID" value="RHL44470.1"/>
    <property type="molecule type" value="Genomic_DNA"/>
</dbReference>
<organism evidence="1 2">
    <name type="scientific">Eubacterium ventriosum</name>
    <dbReference type="NCBI Taxonomy" id="39496"/>
    <lineage>
        <taxon>Bacteria</taxon>
        <taxon>Bacillati</taxon>
        <taxon>Bacillota</taxon>
        <taxon>Clostridia</taxon>
        <taxon>Eubacteriales</taxon>
        <taxon>Eubacteriaceae</taxon>
        <taxon>Eubacterium</taxon>
    </lineage>
</organism>
<gene>
    <name evidence="1" type="ORF">DW018_08040</name>
</gene>
<dbReference type="RefSeq" id="WP_118379880.1">
    <property type="nucleotide sequence ID" value="NZ_CABJDQ010000006.1"/>
</dbReference>
<comment type="caution">
    <text evidence="1">The sequence shown here is derived from an EMBL/GenBank/DDBJ whole genome shotgun (WGS) entry which is preliminary data.</text>
</comment>
<protein>
    <submittedName>
        <fullName evidence="1">Uncharacterized protein</fullName>
    </submittedName>
</protein>
<name>A0A415L7P0_9FIRM</name>
<dbReference type="Proteomes" id="UP000283314">
    <property type="component" value="Unassembled WGS sequence"/>
</dbReference>
<reference evidence="1 2" key="1">
    <citation type="submission" date="2018-08" db="EMBL/GenBank/DDBJ databases">
        <title>A genome reference for cultivated species of the human gut microbiota.</title>
        <authorList>
            <person name="Zou Y."/>
            <person name="Xue W."/>
            <person name="Luo G."/>
        </authorList>
    </citation>
    <scope>NUCLEOTIDE SEQUENCE [LARGE SCALE GENOMIC DNA]</scope>
    <source>
        <strain evidence="1 2">AF37-4</strain>
    </source>
</reference>
<accession>A0A415L7P0</accession>
<evidence type="ECO:0000313" key="2">
    <source>
        <dbReference type="Proteomes" id="UP000283314"/>
    </source>
</evidence>
<sequence>MSLSVNTVSAGVDKPSKKWNLDYHKYTGGGSAEGSKLYSNYYFYNVKKFNVKVVNKSSHELTVKIYEKGAWFFAEKSFTVGKNKTKTYKFTTDGKDQPYYITFSAPSNFTYEVYK</sequence>
<proteinExistence type="predicted"/>